<reference evidence="3 4" key="1">
    <citation type="submission" date="2015-04" db="EMBL/GenBank/DDBJ databases">
        <title>Whole genome shotgun sequence of Flavihumibacter petaseus NBRC 106054.</title>
        <authorList>
            <person name="Miyazawa S."/>
            <person name="Hosoyama A."/>
            <person name="Hashimoto M."/>
            <person name="Noguchi M."/>
            <person name="Tsuchikane K."/>
            <person name="Ohji S."/>
            <person name="Yamazoe A."/>
            <person name="Ichikawa N."/>
            <person name="Kimura A."/>
            <person name="Fujita N."/>
        </authorList>
    </citation>
    <scope>NUCLEOTIDE SEQUENCE [LARGE SCALE GENOMIC DNA]</scope>
    <source>
        <strain evidence="3 4">NBRC 106054</strain>
    </source>
</reference>
<feature type="transmembrane region" description="Helical" evidence="1">
    <location>
        <begin position="12"/>
        <end position="32"/>
    </location>
</feature>
<dbReference type="RefSeq" id="WP_046367809.1">
    <property type="nucleotide sequence ID" value="NZ_BBWV01000001.1"/>
</dbReference>
<accession>A0A0E9MY43</accession>
<dbReference type="GO" id="GO:0003824">
    <property type="term" value="F:catalytic activity"/>
    <property type="evidence" value="ECO:0007669"/>
    <property type="project" value="InterPro"/>
</dbReference>
<protein>
    <recommendedName>
        <fullName evidence="2">Endonuclease/exonuclease/phosphatase domain-containing protein</fullName>
    </recommendedName>
</protein>
<dbReference type="Gene3D" id="3.60.10.10">
    <property type="entry name" value="Endonuclease/exonuclease/phosphatase"/>
    <property type="match status" value="1"/>
</dbReference>
<feature type="transmembrane region" description="Helical" evidence="1">
    <location>
        <begin position="69"/>
        <end position="90"/>
    </location>
</feature>
<organism evidence="3 4">
    <name type="scientific">Flavihumibacter petaseus NBRC 106054</name>
    <dbReference type="NCBI Taxonomy" id="1220578"/>
    <lineage>
        <taxon>Bacteria</taxon>
        <taxon>Pseudomonadati</taxon>
        <taxon>Bacteroidota</taxon>
        <taxon>Chitinophagia</taxon>
        <taxon>Chitinophagales</taxon>
        <taxon>Chitinophagaceae</taxon>
        <taxon>Flavihumibacter</taxon>
    </lineage>
</organism>
<keyword evidence="1" id="KW-1133">Transmembrane helix</keyword>
<gene>
    <name evidence="3" type="ORF">FPE01S_01_10580</name>
</gene>
<dbReference type="OrthoDB" id="635146at2"/>
<evidence type="ECO:0000256" key="1">
    <source>
        <dbReference type="SAM" id="Phobius"/>
    </source>
</evidence>
<evidence type="ECO:0000313" key="3">
    <source>
        <dbReference type="EMBL" id="GAO42045.1"/>
    </source>
</evidence>
<dbReference type="InterPro" id="IPR005135">
    <property type="entry name" value="Endo/exonuclease/phosphatase"/>
</dbReference>
<keyword evidence="1" id="KW-0472">Membrane</keyword>
<dbReference type="EMBL" id="BBWV01000001">
    <property type="protein sequence ID" value="GAO42045.1"/>
    <property type="molecule type" value="Genomic_DNA"/>
</dbReference>
<dbReference type="PANTHER" id="PTHR14859:SF15">
    <property type="entry name" value="ENDONUCLEASE_EXONUCLEASE_PHOSPHATASE DOMAIN-CONTAINING PROTEIN"/>
    <property type="match status" value="1"/>
</dbReference>
<dbReference type="STRING" id="1220578.FPE01S_01_10580"/>
<dbReference type="Pfam" id="PF03372">
    <property type="entry name" value="Exo_endo_phos"/>
    <property type="match status" value="2"/>
</dbReference>
<dbReference type="SUPFAM" id="SSF56219">
    <property type="entry name" value="DNase I-like"/>
    <property type="match status" value="1"/>
</dbReference>
<dbReference type="Proteomes" id="UP000033121">
    <property type="component" value="Unassembled WGS sequence"/>
</dbReference>
<dbReference type="AlphaFoldDB" id="A0A0E9MY43"/>
<dbReference type="PANTHER" id="PTHR14859">
    <property type="entry name" value="CALCOFLUOR WHITE HYPERSENSITIVE PROTEIN PRECURSOR"/>
    <property type="match status" value="1"/>
</dbReference>
<dbReference type="InterPro" id="IPR036691">
    <property type="entry name" value="Endo/exonu/phosph_ase_sf"/>
</dbReference>
<dbReference type="GO" id="GO:0016020">
    <property type="term" value="C:membrane"/>
    <property type="evidence" value="ECO:0007669"/>
    <property type="project" value="GOC"/>
</dbReference>
<dbReference type="CDD" id="cd09084">
    <property type="entry name" value="EEP-2"/>
    <property type="match status" value="1"/>
</dbReference>
<keyword evidence="4" id="KW-1185">Reference proteome</keyword>
<feature type="domain" description="Endonuclease/exonuclease/phosphatase" evidence="2">
    <location>
        <begin position="279"/>
        <end position="367"/>
    </location>
</feature>
<dbReference type="GO" id="GO:0006506">
    <property type="term" value="P:GPI anchor biosynthetic process"/>
    <property type="evidence" value="ECO:0007669"/>
    <property type="project" value="TreeGrafter"/>
</dbReference>
<keyword evidence="1" id="KW-0812">Transmembrane</keyword>
<feature type="transmembrane region" description="Helical" evidence="1">
    <location>
        <begin position="38"/>
        <end position="62"/>
    </location>
</feature>
<proteinExistence type="predicted"/>
<evidence type="ECO:0000259" key="2">
    <source>
        <dbReference type="Pfam" id="PF03372"/>
    </source>
</evidence>
<comment type="caution">
    <text evidence="3">The sequence shown here is derived from an EMBL/GenBank/DDBJ whole genome shotgun (WGS) entry which is preliminary data.</text>
</comment>
<name>A0A0E9MY43_9BACT</name>
<sequence>MPSILRAFTKKLFIIVTIGVTVLFLLSCLAWWVEPARFWWIALLGVGFAFFFFAMLSLMVFWMAIRSKWFFLPFFALLAGYRPINAFFAIHPLAEKRMVKKQGTLRIMQWNVARFDEMNHRPKSGKSKRRQMLEYISRLNPDIICMQEFLESNDTNVLYRNVPYFRDSLGYPYFSYAMDHRRTDGVYEHGIVIFSRFPITNTVRRKFGGPKSEKADESYITADIKVNGQMIRVLTTHLQSLLFTRREFQSVEEIKRGADGSIGKSKGIFKKFRHAYGFRQEQALKIRKALDESPFPEIVCGDFNDVPNSYVYHTVRGERKDVWSARGFGIGRTFSSLSPTLRIDYIFADPAFKVAQVLNPHPALSDHYPVIADLVLPGEKQ</sequence>
<dbReference type="PROSITE" id="PS51257">
    <property type="entry name" value="PROKAR_LIPOPROTEIN"/>
    <property type="match status" value="1"/>
</dbReference>
<feature type="domain" description="Endonuclease/exonuclease/phosphatase" evidence="2">
    <location>
        <begin position="108"/>
        <end position="209"/>
    </location>
</feature>
<dbReference type="InterPro" id="IPR051916">
    <property type="entry name" value="GPI-anchor_lipid_remodeler"/>
</dbReference>
<evidence type="ECO:0000313" key="4">
    <source>
        <dbReference type="Proteomes" id="UP000033121"/>
    </source>
</evidence>